<dbReference type="Proteomes" id="UP000046067">
    <property type="component" value="Unassembled WGS sequence"/>
</dbReference>
<name>A0A655XCM0_VIBCL</name>
<evidence type="ECO:0000313" key="1">
    <source>
        <dbReference type="EMBL" id="CSC09234.1"/>
    </source>
</evidence>
<gene>
    <name evidence="1" type="ORF">ERS013201_01757</name>
</gene>
<sequence length="105" mass="12301">MQLITCRLQGILQLTQCGGSLRQQGFTVVDRIAPIFIQQIRNLLFDRLLLLIHHTLVKVDAIEDFTHRIFEHAKHVFAPMSDTATLLRRFHGFRHLIRHHRELDG</sequence>
<protein>
    <submittedName>
        <fullName evidence="1">Uncharacterized protein</fullName>
    </submittedName>
</protein>
<evidence type="ECO:0000313" key="2">
    <source>
        <dbReference type="Proteomes" id="UP000046067"/>
    </source>
</evidence>
<accession>A0A655XCM0</accession>
<reference evidence="1 2" key="1">
    <citation type="submission" date="2015-07" db="EMBL/GenBank/DDBJ databases">
        <authorList>
            <consortium name="Pathogen Informatics"/>
        </authorList>
    </citation>
    <scope>NUCLEOTIDE SEQUENCE [LARGE SCALE GENOMIC DNA]</scope>
    <source>
        <strain evidence="1 2">A325</strain>
    </source>
</reference>
<dbReference type="AlphaFoldDB" id="A0A655XCM0"/>
<proteinExistence type="predicted"/>
<dbReference type="EMBL" id="CWQJ01000009">
    <property type="protein sequence ID" value="CSC09234.1"/>
    <property type="molecule type" value="Genomic_DNA"/>
</dbReference>
<organism evidence="1 2">
    <name type="scientific">Vibrio cholerae</name>
    <dbReference type="NCBI Taxonomy" id="666"/>
    <lineage>
        <taxon>Bacteria</taxon>
        <taxon>Pseudomonadati</taxon>
        <taxon>Pseudomonadota</taxon>
        <taxon>Gammaproteobacteria</taxon>
        <taxon>Vibrionales</taxon>
        <taxon>Vibrionaceae</taxon>
        <taxon>Vibrio</taxon>
    </lineage>
</organism>